<dbReference type="RefSeq" id="XP_021851988.1">
    <property type="nucleotide sequence ID" value="XM_021996296.1"/>
</dbReference>
<dbReference type="PANTHER" id="PTHR21087:SF16">
    <property type="entry name" value="SHIKIMATE KINASE 1, CHLOROPLASTIC"/>
    <property type="match status" value="1"/>
</dbReference>
<keyword evidence="9" id="KW-0418">Kinase</keyword>
<dbReference type="OrthoDB" id="197068at2759"/>
<evidence type="ECO:0000256" key="5">
    <source>
        <dbReference type="ARBA" id="ARBA00012154"/>
    </source>
</evidence>
<dbReference type="GO" id="GO:0009507">
    <property type="term" value="C:chloroplast"/>
    <property type="evidence" value="ECO:0000318"/>
    <property type="project" value="GO_Central"/>
</dbReference>
<comment type="function">
    <text evidence="1">Catalyzes the specific phosphorylation of the 3-hydroxyl group of shikimic acid using ATP as a cosubstrate.</text>
</comment>
<evidence type="ECO:0000256" key="12">
    <source>
        <dbReference type="ARBA" id="ARBA00048567"/>
    </source>
</evidence>
<sequence length="274" mass="30144">MEAKLLQSIQPCKWADTENSRVRMMFMNAQSNKRVLALPKRYRPKVFSCLKNSPGSVLESGGFPASESLVLKKKSAEIENYLNGRCIFLVGMMGSGKTTIGRTLSEALDYSFSDSDLLVEQKVGGTSVAEIFKQHGEGFFRDKETEVLKDLSMMHRFVVSTGGGAVIRPINWKHMRSGISVWLDVPLECLARRISAVGTGSRPLLHGKSGDAYSQALTRLSSLLEERGEAYSNANTHVSLEHIASKLGYVNVDNLSPTVIAIEVLVQIESFLKG</sequence>
<keyword evidence="13" id="KW-1185">Reference proteome</keyword>
<comment type="catalytic activity">
    <reaction evidence="12">
        <text>shikimate + ATP = 3-phosphoshikimate + ADP + H(+)</text>
        <dbReference type="Rhea" id="RHEA:13121"/>
        <dbReference type="ChEBI" id="CHEBI:15378"/>
        <dbReference type="ChEBI" id="CHEBI:30616"/>
        <dbReference type="ChEBI" id="CHEBI:36208"/>
        <dbReference type="ChEBI" id="CHEBI:145989"/>
        <dbReference type="ChEBI" id="CHEBI:456216"/>
        <dbReference type="EC" id="2.7.1.71"/>
    </reaction>
</comment>
<dbReference type="GeneID" id="110791544"/>
<evidence type="ECO:0000313" key="13">
    <source>
        <dbReference type="Proteomes" id="UP000813463"/>
    </source>
</evidence>
<dbReference type="Pfam" id="PF01202">
    <property type="entry name" value="SKI"/>
    <property type="match status" value="1"/>
</dbReference>
<evidence type="ECO:0000256" key="3">
    <source>
        <dbReference type="ARBA" id="ARBA00004842"/>
    </source>
</evidence>
<comment type="subcellular location">
    <subcellularLocation>
        <location evidence="2">Plastid</location>
        <location evidence="2">Chloroplast</location>
    </subcellularLocation>
</comment>
<dbReference type="FunFam" id="3.40.50.300:FF:001033">
    <property type="entry name" value="Shikimate kinase 2, chloroplastic"/>
    <property type="match status" value="1"/>
</dbReference>
<dbReference type="InterPro" id="IPR031322">
    <property type="entry name" value="Shikimate/glucono_kinase"/>
</dbReference>
<accession>A0A9R0IMX2</accession>
<dbReference type="InterPro" id="IPR000623">
    <property type="entry name" value="Shikimate_kinase/TSH1"/>
</dbReference>
<dbReference type="GO" id="GO:0008652">
    <property type="term" value="P:amino acid biosynthetic process"/>
    <property type="evidence" value="ECO:0007669"/>
    <property type="project" value="UniProtKB-KW"/>
</dbReference>
<evidence type="ECO:0000256" key="10">
    <source>
        <dbReference type="ARBA" id="ARBA00022840"/>
    </source>
</evidence>
<dbReference type="AlphaFoldDB" id="A0A9R0IMX2"/>
<dbReference type="EC" id="2.7.1.71" evidence="5"/>
<dbReference type="KEGG" id="soe:110791544"/>
<comment type="pathway">
    <text evidence="3">Metabolic intermediate biosynthesis; chorismate biosynthesis; chorismate from D-erythrose 4-phosphate and phosphoenolpyruvate: step 5/7.</text>
</comment>
<dbReference type="Gene3D" id="3.40.50.300">
    <property type="entry name" value="P-loop containing nucleotide triphosphate hydrolases"/>
    <property type="match status" value="1"/>
</dbReference>
<keyword evidence="6" id="KW-0028">Amino-acid biosynthesis</keyword>
<dbReference type="PROSITE" id="PS01128">
    <property type="entry name" value="SHIKIMATE_KINASE"/>
    <property type="match status" value="1"/>
</dbReference>
<evidence type="ECO:0000256" key="7">
    <source>
        <dbReference type="ARBA" id="ARBA00022679"/>
    </source>
</evidence>
<evidence type="ECO:0000256" key="4">
    <source>
        <dbReference type="ARBA" id="ARBA00006997"/>
    </source>
</evidence>
<evidence type="ECO:0000256" key="9">
    <source>
        <dbReference type="ARBA" id="ARBA00022777"/>
    </source>
</evidence>
<evidence type="ECO:0000256" key="1">
    <source>
        <dbReference type="ARBA" id="ARBA00002641"/>
    </source>
</evidence>
<dbReference type="CDD" id="cd00464">
    <property type="entry name" value="SK"/>
    <property type="match status" value="1"/>
</dbReference>
<dbReference type="GO" id="GO:0009073">
    <property type="term" value="P:aromatic amino acid family biosynthetic process"/>
    <property type="evidence" value="ECO:0007669"/>
    <property type="project" value="UniProtKB-KW"/>
</dbReference>
<evidence type="ECO:0000256" key="11">
    <source>
        <dbReference type="ARBA" id="ARBA00023141"/>
    </source>
</evidence>
<reference evidence="13" key="1">
    <citation type="journal article" date="2021" name="Nat. Commun.">
        <title>Genomic analyses provide insights into spinach domestication and the genetic basis of agronomic traits.</title>
        <authorList>
            <person name="Cai X."/>
            <person name="Sun X."/>
            <person name="Xu C."/>
            <person name="Sun H."/>
            <person name="Wang X."/>
            <person name="Ge C."/>
            <person name="Zhang Z."/>
            <person name="Wang Q."/>
            <person name="Fei Z."/>
            <person name="Jiao C."/>
            <person name="Wang Q."/>
        </authorList>
    </citation>
    <scope>NUCLEOTIDE SEQUENCE [LARGE SCALE GENOMIC DNA]</scope>
    <source>
        <strain evidence="13">cv. Varoflay</strain>
    </source>
</reference>
<dbReference type="SUPFAM" id="SSF52540">
    <property type="entry name" value="P-loop containing nucleoside triphosphate hydrolases"/>
    <property type="match status" value="1"/>
</dbReference>
<dbReference type="GO" id="GO:0005524">
    <property type="term" value="F:ATP binding"/>
    <property type="evidence" value="ECO:0007669"/>
    <property type="project" value="UniProtKB-KW"/>
</dbReference>
<keyword evidence="7" id="KW-0808">Transferase</keyword>
<comment type="similarity">
    <text evidence="4">Belongs to the shikimate kinase family.</text>
</comment>
<dbReference type="HAMAP" id="MF_00109">
    <property type="entry name" value="Shikimate_kinase"/>
    <property type="match status" value="1"/>
</dbReference>
<evidence type="ECO:0000256" key="8">
    <source>
        <dbReference type="ARBA" id="ARBA00022741"/>
    </source>
</evidence>
<dbReference type="GO" id="GO:0004765">
    <property type="term" value="F:shikimate kinase activity"/>
    <property type="evidence" value="ECO:0000318"/>
    <property type="project" value="GO_Central"/>
</dbReference>
<gene>
    <name evidence="14 15" type="primary">LOC110791544</name>
</gene>
<evidence type="ECO:0000256" key="2">
    <source>
        <dbReference type="ARBA" id="ARBA00004229"/>
    </source>
</evidence>
<organism evidence="13 14">
    <name type="scientific">Spinacia oleracea</name>
    <name type="common">Spinach</name>
    <dbReference type="NCBI Taxonomy" id="3562"/>
    <lineage>
        <taxon>Eukaryota</taxon>
        <taxon>Viridiplantae</taxon>
        <taxon>Streptophyta</taxon>
        <taxon>Embryophyta</taxon>
        <taxon>Tracheophyta</taxon>
        <taxon>Spermatophyta</taxon>
        <taxon>Magnoliopsida</taxon>
        <taxon>eudicotyledons</taxon>
        <taxon>Gunneridae</taxon>
        <taxon>Pentapetalae</taxon>
        <taxon>Caryophyllales</taxon>
        <taxon>Chenopodiaceae</taxon>
        <taxon>Chenopodioideae</taxon>
        <taxon>Anserineae</taxon>
        <taxon>Spinacia</taxon>
    </lineage>
</organism>
<dbReference type="PANTHER" id="PTHR21087">
    <property type="entry name" value="SHIKIMATE KINASE"/>
    <property type="match status" value="1"/>
</dbReference>
<dbReference type="InterPro" id="IPR027417">
    <property type="entry name" value="P-loop_NTPase"/>
</dbReference>
<dbReference type="Proteomes" id="UP000813463">
    <property type="component" value="Chromosome 3"/>
</dbReference>
<evidence type="ECO:0000313" key="15">
    <source>
        <dbReference type="RefSeq" id="XP_021851988.1"/>
    </source>
</evidence>
<protein>
    <recommendedName>
        <fullName evidence="5">shikimate kinase</fullName>
        <ecNumber evidence="5">2.7.1.71</ecNumber>
    </recommendedName>
</protein>
<dbReference type="PRINTS" id="PR01100">
    <property type="entry name" value="SHIKIMTKNASE"/>
</dbReference>
<proteinExistence type="inferred from homology"/>
<name>A0A9R0IMX2_SPIOL</name>
<evidence type="ECO:0000313" key="14">
    <source>
        <dbReference type="RefSeq" id="XP_021851987.1"/>
    </source>
</evidence>
<dbReference type="GO" id="GO:0005829">
    <property type="term" value="C:cytosol"/>
    <property type="evidence" value="ECO:0007669"/>
    <property type="project" value="TreeGrafter"/>
</dbReference>
<dbReference type="InterPro" id="IPR023000">
    <property type="entry name" value="Shikimate_kinase_CS"/>
</dbReference>
<keyword evidence="8" id="KW-0547">Nucleotide-binding</keyword>
<dbReference type="RefSeq" id="XP_021851987.1">
    <property type="nucleotide sequence ID" value="XM_021996295.1"/>
</dbReference>
<reference evidence="14 15" key="2">
    <citation type="submission" date="2025-04" db="UniProtKB">
        <authorList>
            <consortium name="RefSeq"/>
        </authorList>
    </citation>
    <scope>IDENTIFICATION</scope>
</reference>
<evidence type="ECO:0000256" key="6">
    <source>
        <dbReference type="ARBA" id="ARBA00022605"/>
    </source>
</evidence>
<keyword evidence="11" id="KW-0057">Aromatic amino acid biosynthesis</keyword>
<keyword evidence="10" id="KW-0067">ATP-binding</keyword>